<feature type="region of interest" description="Disordered" evidence="1">
    <location>
        <begin position="1"/>
        <end position="23"/>
    </location>
</feature>
<evidence type="ECO:0000313" key="3">
    <source>
        <dbReference type="Proteomes" id="UP000002729"/>
    </source>
</evidence>
<evidence type="ECO:0000313" key="2">
    <source>
        <dbReference type="EMBL" id="EGB09837.1"/>
    </source>
</evidence>
<feature type="compositionally biased region" description="Basic and acidic residues" evidence="1">
    <location>
        <begin position="289"/>
        <end position="314"/>
    </location>
</feature>
<feature type="region of interest" description="Disordered" evidence="1">
    <location>
        <begin position="289"/>
        <end position="422"/>
    </location>
</feature>
<proteinExistence type="predicted"/>
<keyword evidence="3" id="KW-1185">Reference proteome</keyword>
<evidence type="ECO:0000256" key="1">
    <source>
        <dbReference type="SAM" id="MobiDB-lite"/>
    </source>
</evidence>
<organism evidence="3">
    <name type="scientific">Aureococcus anophagefferens</name>
    <name type="common">Harmful bloom alga</name>
    <dbReference type="NCBI Taxonomy" id="44056"/>
    <lineage>
        <taxon>Eukaryota</taxon>
        <taxon>Sar</taxon>
        <taxon>Stramenopiles</taxon>
        <taxon>Ochrophyta</taxon>
        <taxon>Pelagophyceae</taxon>
        <taxon>Pelagomonadales</taxon>
        <taxon>Pelagomonadaceae</taxon>
        <taxon>Aureococcus</taxon>
    </lineage>
</organism>
<feature type="region of interest" description="Disordered" evidence="1">
    <location>
        <begin position="135"/>
        <end position="274"/>
    </location>
</feature>
<dbReference type="KEGG" id="aaf:AURANDRAFT_63067"/>
<feature type="compositionally biased region" description="Basic and acidic residues" evidence="1">
    <location>
        <begin position="236"/>
        <end position="246"/>
    </location>
</feature>
<dbReference type="AlphaFoldDB" id="F0Y599"/>
<name>F0Y599_AURAN</name>
<feature type="compositionally biased region" description="Low complexity" evidence="1">
    <location>
        <begin position="315"/>
        <end position="325"/>
    </location>
</feature>
<feature type="compositionally biased region" description="Basic and acidic residues" evidence="1">
    <location>
        <begin position="173"/>
        <end position="197"/>
    </location>
</feature>
<dbReference type="InParanoid" id="F0Y599"/>
<feature type="compositionally biased region" description="Basic residues" evidence="1">
    <location>
        <begin position="411"/>
        <end position="422"/>
    </location>
</feature>
<sequence>MSSLATTTEAATRSPQSLASGGDDEGWWIYFRAEAPDGWPERARAEPVVAKLAKERPVLAAATEKRCGAGDAREVSRDAALRQRDAAVVERDAAVEALRSQTLANAPPPGRWRGRGLDDADRGRVAAGLVGDEVLNGEVGEILNGGYDDYPEPPPLVVDRDLARPPSAPGRRGGGDGQRRRSPAREPPRAASRERPASARARKNGEAPPRTNGDRAAPYADGDRPSRRARASPKKAAKDRGAAPERRAKHSPGSAYDGGEAGPSGQERRRSDARRLAELVRATAVVVDRVEHRAARDLAARCDRPPVRRRDAGAPRRSPSPLRSASCERPAWRATSRAPTRAWEDIAKSSVRARTPRRGRGESPKPPAARPNGHRSVDASPASRADSSRDRKPKRGASADPPKRASSAGPRKARPTPRGRAP</sequence>
<feature type="compositionally biased region" description="Polar residues" evidence="1">
    <location>
        <begin position="1"/>
        <end position="19"/>
    </location>
</feature>
<feature type="region of interest" description="Disordered" evidence="1">
    <location>
        <begin position="99"/>
        <end position="118"/>
    </location>
</feature>
<gene>
    <name evidence="2" type="ORF">AURANDRAFT_63067</name>
</gene>
<accession>F0Y599</accession>
<dbReference type="Proteomes" id="UP000002729">
    <property type="component" value="Unassembled WGS sequence"/>
</dbReference>
<reference evidence="2 3" key="1">
    <citation type="journal article" date="2011" name="Proc. Natl. Acad. Sci. U.S.A.">
        <title>Niche of harmful alga Aureococcus anophagefferens revealed through ecogenomics.</title>
        <authorList>
            <person name="Gobler C.J."/>
            <person name="Berry D.L."/>
            <person name="Dyhrman S.T."/>
            <person name="Wilhelm S.W."/>
            <person name="Salamov A."/>
            <person name="Lobanov A.V."/>
            <person name="Zhang Y."/>
            <person name="Collier J.L."/>
            <person name="Wurch L.L."/>
            <person name="Kustka A.B."/>
            <person name="Dill B.D."/>
            <person name="Shah M."/>
            <person name="VerBerkmoes N.C."/>
            <person name="Kuo A."/>
            <person name="Terry A."/>
            <person name="Pangilinan J."/>
            <person name="Lindquist E.A."/>
            <person name="Lucas S."/>
            <person name="Paulsen I.T."/>
            <person name="Hattenrath-Lehmann T.K."/>
            <person name="Talmage S.C."/>
            <person name="Walker E.A."/>
            <person name="Koch F."/>
            <person name="Burson A.M."/>
            <person name="Marcoval M.A."/>
            <person name="Tang Y.Z."/>
            <person name="Lecleir G.R."/>
            <person name="Coyne K.J."/>
            <person name="Berg G.M."/>
            <person name="Bertrand E.M."/>
            <person name="Saito M.A."/>
            <person name="Gladyshev V.N."/>
            <person name="Grigoriev I.V."/>
        </authorList>
    </citation>
    <scope>NUCLEOTIDE SEQUENCE [LARGE SCALE GENOMIC DNA]</scope>
    <source>
        <strain evidence="3">CCMP 1984</strain>
    </source>
</reference>
<dbReference type="EMBL" id="GL833125">
    <property type="protein sequence ID" value="EGB09837.1"/>
    <property type="molecule type" value="Genomic_DNA"/>
</dbReference>
<protein>
    <submittedName>
        <fullName evidence="2">Uncharacterized protein</fullName>
    </submittedName>
</protein>
<dbReference type="GeneID" id="20224171"/>
<dbReference type="RefSeq" id="XP_009035869.1">
    <property type="nucleotide sequence ID" value="XM_009037621.1"/>
</dbReference>